<feature type="region of interest" description="Disordered" evidence="1">
    <location>
        <begin position="436"/>
        <end position="564"/>
    </location>
</feature>
<gene>
    <name evidence="3" type="primary">REG1</name>
    <name evidence="3" type="ORF">SLS62_002768</name>
</gene>
<evidence type="ECO:0000256" key="1">
    <source>
        <dbReference type="SAM" id="MobiDB-lite"/>
    </source>
</evidence>
<dbReference type="PANTHER" id="PTHR28051:SF1">
    <property type="entry name" value="PROTEIN MTL1-RELATED"/>
    <property type="match status" value="1"/>
</dbReference>
<feature type="region of interest" description="Disordered" evidence="1">
    <location>
        <begin position="121"/>
        <end position="154"/>
    </location>
</feature>
<evidence type="ECO:0000313" key="4">
    <source>
        <dbReference type="Proteomes" id="UP001320420"/>
    </source>
</evidence>
<feature type="compositionally biased region" description="Polar residues" evidence="1">
    <location>
        <begin position="134"/>
        <end position="154"/>
    </location>
</feature>
<dbReference type="PANTHER" id="PTHR28051">
    <property type="entry name" value="PROTEIN MTL1-RELATED"/>
    <property type="match status" value="1"/>
</dbReference>
<name>A0AAN9UW05_9PEZI</name>
<organism evidence="3 4">
    <name type="scientific">Diatrype stigma</name>
    <dbReference type="NCBI Taxonomy" id="117547"/>
    <lineage>
        <taxon>Eukaryota</taxon>
        <taxon>Fungi</taxon>
        <taxon>Dikarya</taxon>
        <taxon>Ascomycota</taxon>
        <taxon>Pezizomycotina</taxon>
        <taxon>Sordariomycetes</taxon>
        <taxon>Xylariomycetidae</taxon>
        <taxon>Xylariales</taxon>
        <taxon>Diatrypaceae</taxon>
        <taxon>Diatrype</taxon>
    </lineage>
</organism>
<dbReference type="Pfam" id="PF08550">
    <property type="entry name" value="GATA_AreA"/>
    <property type="match status" value="1"/>
</dbReference>
<dbReference type="InterPro" id="IPR013860">
    <property type="entry name" value="AreA_GATA"/>
</dbReference>
<evidence type="ECO:0000259" key="2">
    <source>
        <dbReference type="Pfam" id="PF08550"/>
    </source>
</evidence>
<feature type="compositionally biased region" description="Low complexity" evidence="1">
    <location>
        <begin position="460"/>
        <end position="475"/>
    </location>
</feature>
<dbReference type="GO" id="GO:0007039">
    <property type="term" value="P:protein catabolic process in the vacuole"/>
    <property type="evidence" value="ECO:0007669"/>
    <property type="project" value="TreeGrafter"/>
</dbReference>
<reference evidence="3 4" key="1">
    <citation type="submission" date="2024-02" db="EMBL/GenBank/DDBJ databases">
        <title>De novo assembly and annotation of 12 fungi associated with fruit tree decline syndrome in Ontario, Canada.</title>
        <authorList>
            <person name="Sulman M."/>
            <person name="Ellouze W."/>
            <person name="Ilyukhin E."/>
        </authorList>
    </citation>
    <scope>NUCLEOTIDE SEQUENCE [LARGE SCALE GENOMIC DNA]</scope>
    <source>
        <strain evidence="3 4">M11/M66-122</strain>
    </source>
</reference>
<feature type="compositionally biased region" description="Polar residues" evidence="1">
    <location>
        <begin position="82"/>
        <end position="92"/>
    </location>
</feature>
<accession>A0AAN9UW05</accession>
<dbReference type="AlphaFoldDB" id="A0AAN9UW05"/>
<protein>
    <submittedName>
        <fullName evidence="3">Protein phosphatase regulator</fullName>
    </submittedName>
</protein>
<feature type="region of interest" description="Disordered" evidence="1">
    <location>
        <begin position="60"/>
        <end position="92"/>
    </location>
</feature>
<dbReference type="Proteomes" id="UP001320420">
    <property type="component" value="Unassembled WGS sequence"/>
</dbReference>
<feature type="domain" description="Nitrogen regulatory protein areA GATA-like" evidence="2">
    <location>
        <begin position="192"/>
        <end position="219"/>
    </location>
</feature>
<comment type="caution">
    <text evidence="3">The sequence shown here is derived from an EMBL/GenBank/DDBJ whole genome shotgun (WGS) entry which is preliminary data.</text>
</comment>
<proteinExistence type="predicted"/>
<dbReference type="GO" id="GO:0005773">
    <property type="term" value="C:vacuole"/>
    <property type="evidence" value="ECO:0007669"/>
    <property type="project" value="GOC"/>
</dbReference>
<sequence length="593" mass="65560">MAVVLAAEDNNPFSSSAGLRRSRSQPRFDSSKSTKFQTSSSTSRLNDLYEEAYHESLHLVPDSSPCSTPSSPPALPADSIEPSYSSTPATNLSLDGQCEDEIHAKCRHQIVMPAIDNGPFLGPLEDLEPPLSPGTGNSYTVSPSEDVSATTSRPGTPELVDHAEDDSAVKQHPTHHVDYLSHNWREEDIWSSWRYIVSKRGEYTNGPRLENASWRTWMKNKYNLKTISPETLNWYYSIVLLFNLLALLTTHTSPNGTKQKRSALSRHGSFAHKKPILKKRSMSEVMLQRSLSSSSLLKQATAAVQAQQKDGTMRVARPSIHRSTTDYITFPFSSRRRSYDNTCGVSSTSTSGIETPAAERKHIHFDEQVTQCIAVDVKADDDDDDELEQARWRYGEDSDSDDDAIMMKPTRSIKKPIIRKPQPNLTAESKTIAMLPSTTLKYRIDSPEPPETAMKHSKGSPRGSPRGSTLSPSTSQDTLRPSKPSRALYYDNDDDDDDDDDDLLDAPVLDTDSPTPVSSPVEPQSQFLSLGPQSPLSQDGPTAESGGLRRTESGMLMPADGEAQPYPGFVGRVVETVNTARDILHVIRNVGWR</sequence>
<feature type="region of interest" description="Disordered" evidence="1">
    <location>
        <begin position="1"/>
        <end position="43"/>
    </location>
</feature>
<feature type="compositionally biased region" description="Polar residues" evidence="1">
    <location>
        <begin position="513"/>
        <end position="540"/>
    </location>
</feature>
<feature type="compositionally biased region" description="Acidic residues" evidence="1">
    <location>
        <begin position="491"/>
        <end position="504"/>
    </location>
</feature>
<evidence type="ECO:0000313" key="3">
    <source>
        <dbReference type="EMBL" id="KAK7755263.1"/>
    </source>
</evidence>
<feature type="compositionally biased region" description="Low complexity" evidence="1">
    <location>
        <begin position="31"/>
        <end position="43"/>
    </location>
</feature>
<dbReference type="InterPro" id="IPR052292">
    <property type="entry name" value="Glucose_repression_reg"/>
</dbReference>
<dbReference type="EMBL" id="JAKJXP020000014">
    <property type="protein sequence ID" value="KAK7755263.1"/>
    <property type="molecule type" value="Genomic_DNA"/>
</dbReference>
<dbReference type="GO" id="GO:0042149">
    <property type="term" value="P:cellular response to glucose starvation"/>
    <property type="evidence" value="ECO:0007669"/>
    <property type="project" value="TreeGrafter"/>
</dbReference>
<keyword evidence="4" id="KW-1185">Reference proteome</keyword>